<evidence type="ECO:0000256" key="1">
    <source>
        <dbReference type="ARBA" id="ARBA00007484"/>
    </source>
</evidence>
<dbReference type="SUPFAM" id="SSF51306">
    <property type="entry name" value="LexA/Signal peptidase"/>
    <property type="match status" value="1"/>
</dbReference>
<evidence type="ECO:0000256" key="2">
    <source>
        <dbReference type="ARBA" id="ARBA00022763"/>
    </source>
</evidence>
<dbReference type="GO" id="GO:0009432">
    <property type="term" value="P:SOS response"/>
    <property type="evidence" value="ECO:0007669"/>
    <property type="project" value="UniProtKB-KW"/>
</dbReference>
<keyword evidence="2" id="KW-0227">DNA damage</keyword>
<feature type="domain" description="Peptidase S24/S26A/S26B/S26C" evidence="7">
    <location>
        <begin position="26"/>
        <end position="136"/>
    </location>
</feature>
<comment type="similarity">
    <text evidence="1">Belongs to the peptidase S24 family.</text>
</comment>
<keyword evidence="4" id="KW-0068">Autocatalytic cleavage</keyword>
<evidence type="ECO:0000256" key="6">
    <source>
        <dbReference type="ARBA" id="ARBA00023236"/>
    </source>
</evidence>
<gene>
    <name evidence="8" type="primary">umuD_10</name>
    <name evidence="8" type="ORF">SDC9_136355</name>
</gene>
<dbReference type="EMBL" id="VSSQ01036710">
    <property type="protein sequence ID" value="MPM89247.1"/>
    <property type="molecule type" value="Genomic_DNA"/>
</dbReference>
<organism evidence="8">
    <name type="scientific">bioreactor metagenome</name>
    <dbReference type="NCBI Taxonomy" id="1076179"/>
    <lineage>
        <taxon>unclassified sequences</taxon>
        <taxon>metagenomes</taxon>
        <taxon>ecological metagenomes</taxon>
    </lineage>
</organism>
<dbReference type="GO" id="GO:0003677">
    <property type="term" value="F:DNA binding"/>
    <property type="evidence" value="ECO:0007669"/>
    <property type="project" value="InterPro"/>
</dbReference>
<dbReference type="PANTHER" id="PTHR33516">
    <property type="entry name" value="LEXA REPRESSOR"/>
    <property type="match status" value="1"/>
</dbReference>
<evidence type="ECO:0000256" key="3">
    <source>
        <dbReference type="ARBA" id="ARBA00022801"/>
    </source>
</evidence>
<evidence type="ECO:0000259" key="7">
    <source>
        <dbReference type="Pfam" id="PF00717"/>
    </source>
</evidence>
<proteinExistence type="inferred from homology"/>
<evidence type="ECO:0000313" key="8">
    <source>
        <dbReference type="EMBL" id="MPM89247.1"/>
    </source>
</evidence>
<dbReference type="NCBIfam" id="NF007621">
    <property type="entry name" value="PRK10276.1"/>
    <property type="match status" value="1"/>
</dbReference>
<dbReference type="InterPro" id="IPR006197">
    <property type="entry name" value="Peptidase_S24_LexA"/>
</dbReference>
<dbReference type="Pfam" id="PF00717">
    <property type="entry name" value="Peptidase_S24"/>
    <property type="match status" value="1"/>
</dbReference>
<keyword evidence="5" id="KW-0234">DNA repair</keyword>
<keyword evidence="3 8" id="KW-0378">Hydrolase</keyword>
<accession>A0A645DJ06</accession>
<dbReference type="GO" id="GO:0006281">
    <property type="term" value="P:DNA repair"/>
    <property type="evidence" value="ECO:0007669"/>
    <property type="project" value="UniProtKB-KW"/>
</dbReference>
<dbReference type="AlphaFoldDB" id="A0A645DJ06"/>
<dbReference type="GO" id="GO:0016787">
    <property type="term" value="F:hydrolase activity"/>
    <property type="evidence" value="ECO:0007669"/>
    <property type="project" value="UniProtKB-KW"/>
</dbReference>
<protein>
    <submittedName>
        <fullName evidence="8">Protein UmuD</fullName>
        <ecNumber evidence="8">3.4.21.-</ecNumber>
    </submittedName>
</protein>
<dbReference type="PANTHER" id="PTHR33516:SF2">
    <property type="entry name" value="LEXA REPRESSOR-RELATED"/>
    <property type="match status" value="1"/>
</dbReference>
<dbReference type="InterPro" id="IPR050077">
    <property type="entry name" value="LexA_repressor"/>
</dbReference>
<dbReference type="InterPro" id="IPR036286">
    <property type="entry name" value="LexA/Signal_pep-like_sf"/>
</dbReference>
<evidence type="ECO:0000256" key="5">
    <source>
        <dbReference type="ARBA" id="ARBA00023204"/>
    </source>
</evidence>
<dbReference type="PRINTS" id="PR00726">
    <property type="entry name" value="LEXASERPTASE"/>
</dbReference>
<dbReference type="CDD" id="cd06529">
    <property type="entry name" value="S24_LexA-like"/>
    <property type="match status" value="1"/>
</dbReference>
<reference evidence="8" key="1">
    <citation type="submission" date="2019-08" db="EMBL/GenBank/DDBJ databases">
        <authorList>
            <person name="Kucharzyk K."/>
            <person name="Murdoch R.W."/>
            <person name="Higgins S."/>
            <person name="Loffler F."/>
        </authorList>
    </citation>
    <scope>NUCLEOTIDE SEQUENCE</scope>
</reference>
<name>A0A645DJ06_9ZZZZ</name>
<dbReference type="InterPro" id="IPR039418">
    <property type="entry name" value="LexA-like"/>
</dbReference>
<evidence type="ECO:0000256" key="4">
    <source>
        <dbReference type="ARBA" id="ARBA00022813"/>
    </source>
</evidence>
<dbReference type="GO" id="GO:0006355">
    <property type="term" value="P:regulation of DNA-templated transcription"/>
    <property type="evidence" value="ECO:0007669"/>
    <property type="project" value="InterPro"/>
</dbReference>
<dbReference type="Gene3D" id="2.10.109.10">
    <property type="entry name" value="Umud Fragment, subunit A"/>
    <property type="match status" value="1"/>
</dbReference>
<keyword evidence="6" id="KW-0742">SOS response</keyword>
<comment type="caution">
    <text evidence="8">The sequence shown here is derived from an EMBL/GenBank/DDBJ whole genome shotgun (WGS) entry which is preliminary data.</text>
</comment>
<dbReference type="EC" id="3.4.21.-" evidence="8"/>
<dbReference type="InterPro" id="IPR015927">
    <property type="entry name" value="Peptidase_S24_S26A/B/C"/>
</dbReference>
<sequence>MKNSTIEIYSPSLENELYITFSESPVHAGFPSPADDHLDNKLDLNKALVRNPSSTFYARVSGESMIQDGVDDGDLLVIDKSCDPSDNCLAVCFLDREFTLKRVKIEEDCVYLVPANPKFKKIRVDKSNEFMIWGIVRYIIKKTF</sequence>